<dbReference type="Proteomes" id="UP000218505">
    <property type="component" value="Chromosome"/>
</dbReference>
<keyword evidence="3" id="KW-1185">Reference proteome</keyword>
<proteinExistence type="predicted"/>
<gene>
    <name evidence="2" type="ORF">CNX65_02745</name>
</gene>
<evidence type="ECO:0000313" key="3">
    <source>
        <dbReference type="Proteomes" id="UP000218505"/>
    </source>
</evidence>
<dbReference type="AlphaFoldDB" id="A0A290Z013"/>
<reference evidence="2" key="1">
    <citation type="submission" date="2017-09" db="EMBL/GenBank/DDBJ databases">
        <title>Complete Genome Sequence of ansamitocin-producing Bacterium Actinosynnema pretiosum X47.</title>
        <authorList>
            <person name="Cao G."/>
            <person name="Zong G."/>
            <person name="Zhong C."/>
            <person name="Fu J."/>
        </authorList>
    </citation>
    <scope>NUCLEOTIDE SEQUENCE [LARGE SCALE GENOMIC DNA]</scope>
    <source>
        <strain evidence="2">X47</strain>
    </source>
</reference>
<name>A0A290Z013_9PSEU</name>
<dbReference type="InterPro" id="IPR016181">
    <property type="entry name" value="Acyl_CoA_acyltransferase"/>
</dbReference>
<dbReference type="GO" id="GO:0016747">
    <property type="term" value="F:acyltransferase activity, transferring groups other than amino-acyl groups"/>
    <property type="evidence" value="ECO:0007669"/>
    <property type="project" value="InterPro"/>
</dbReference>
<dbReference type="CDD" id="cd04301">
    <property type="entry name" value="NAT_SF"/>
    <property type="match status" value="1"/>
</dbReference>
<dbReference type="PROSITE" id="PS51186">
    <property type="entry name" value="GNAT"/>
    <property type="match status" value="1"/>
</dbReference>
<protein>
    <submittedName>
        <fullName evidence="2">GNAT family N-acetyltransferase</fullName>
    </submittedName>
</protein>
<sequence length="251" mass="26040">MRLHHPSELSARGALIRWSAQVLAPGRGGAAWVRGDAVAVLAPALNRHDRLVLDGSPDDVRALLDEHHAPGLSPLVTSELAAGLGVPVRAAFGWMERADPDDLPERAPECAWLPESDWPEVTALLAAASPRSYVWPGDPGATRWAGIRVGGVLAAVAADAWSTDGVGFVGGVATHPGFRRRGLSSVLCAFVTAELLERHGGCALMVDRDNPTAIGVYARLGYAYRELSVLDPAAAGSGEPKAGGAAGKSAA</sequence>
<dbReference type="InterPro" id="IPR000182">
    <property type="entry name" value="GNAT_dom"/>
</dbReference>
<feature type="domain" description="N-acetyltransferase" evidence="1">
    <location>
        <begin position="86"/>
        <end position="243"/>
    </location>
</feature>
<evidence type="ECO:0000259" key="1">
    <source>
        <dbReference type="PROSITE" id="PS51186"/>
    </source>
</evidence>
<accession>A0A290Z013</accession>
<dbReference type="Gene3D" id="3.40.630.30">
    <property type="match status" value="1"/>
</dbReference>
<dbReference type="Pfam" id="PF08445">
    <property type="entry name" value="FR47"/>
    <property type="match status" value="1"/>
</dbReference>
<organism evidence="2 3">
    <name type="scientific">Actinosynnema pretiosum</name>
    <dbReference type="NCBI Taxonomy" id="42197"/>
    <lineage>
        <taxon>Bacteria</taxon>
        <taxon>Bacillati</taxon>
        <taxon>Actinomycetota</taxon>
        <taxon>Actinomycetes</taxon>
        <taxon>Pseudonocardiales</taxon>
        <taxon>Pseudonocardiaceae</taxon>
        <taxon>Actinosynnema</taxon>
    </lineage>
</organism>
<dbReference type="EMBL" id="CP023445">
    <property type="protein sequence ID" value="ATE52344.1"/>
    <property type="molecule type" value="Genomic_DNA"/>
</dbReference>
<evidence type="ECO:0000313" key="2">
    <source>
        <dbReference type="EMBL" id="ATE52344.1"/>
    </source>
</evidence>
<dbReference type="RefSeq" id="WP_096491362.1">
    <property type="nucleotide sequence ID" value="NZ_CP023445.1"/>
</dbReference>
<dbReference type="InterPro" id="IPR013653">
    <property type="entry name" value="GCN5-like_dom"/>
</dbReference>
<dbReference type="KEGG" id="apre:CNX65_02745"/>
<dbReference type="SUPFAM" id="SSF55729">
    <property type="entry name" value="Acyl-CoA N-acyltransferases (Nat)"/>
    <property type="match status" value="1"/>
</dbReference>